<evidence type="ECO:0000313" key="2">
    <source>
        <dbReference type="Proteomes" id="UP000284177"/>
    </source>
</evidence>
<reference evidence="1 2" key="1">
    <citation type="submission" date="2016-08" db="EMBL/GenBank/DDBJ databases">
        <title>Novel Firmicutes and Novel Genomes.</title>
        <authorList>
            <person name="Poppleton D.I."/>
            <person name="Gribaldo S."/>
        </authorList>
    </citation>
    <scope>NUCLEOTIDE SEQUENCE [LARGE SCALE GENOMIC DNA]</scope>
    <source>
        <strain evidence="1 2">CTT3</strain>
    </source>
</reference>
<name>A0A419T1V0_9FIRM</name>
<keyword evidence="2" id="KW-1185">Reference proteome</keyword>
<gene>
    <name evidence="1" type="ORF">BET03_12635</name>
</gene>
<dbReference type="Proteomes" id="UP000284177">
    <property type="component" value="Unassembled WGS sequence"/>
</dbReference>
<comment type="caution">
    <text evidence="1">The sequence shown here is derived from an EMBL/GenBank/DDBJ whole genome shotgun (WGS) entry which is preliminary data.</text>
</comment>
<proteinExistence type="predicted"/>
<dbReference type="AlphaFoldDB" id="A0A419T1V0"/>
<sequence>MELVCPLCNNLEEYTMECPMCKENMMDEGPIVNYLDDYSPYLPKDITQLVDGAEHDKCVHLFRCKGCNYDKRVEIKRIKI</sequence>
<dbReference type="RefSeq" id="WP_120169396.1">
    <property type="nucleotide sequence ID" value="NZ_MCIB01000019.1"/>
</dbReference>
<dbReference type="EMBL" id="MCIB01000019">
    <property type="protein sequence ID" value="RKD31457.1"/>
    <property type="molecule type" value="Genomic_DNA"/>
</dbReference>
<accession>A0A419T1V0</accession>
<dbReference type="OrthoDB" id="1683552at2"/>
<organism evidence="1 2">
    <name type="scientific">Thermohalobacter berrensis</name>
    <dbReference type="NCBI Taxonomy" id="99594"/>
    <lineage>
        <taxon>Bacteria</taxon>
        <taxon>Bacillati</taxon>
        <taxon>Bacillota</taxon>
        <taxon>Tissierellia</taxon>
        <taxon>Tissierellales</taxon>
        <taxon>Thermohalobacteraceae</taxon>
        <taxon>Thermohalobacter</taxon>
    </lineage>
</organism>
<evidence type="ECO:0000313" key="1">
    <source>
        <dbReference type="EMBL" id="RKD31457.1"/>
    </source>
</evidence>
<protein>
    <submittedName>
        <fullName evidence="1">Uncharacterized protein</fullName>
    </submittedName>
</protein>